<dbReference type="PANTHER" id="PTHR32552">
    <property type="entry name" value="FERRICHROME IRON RECEPTOR-RELATED"/>
    <property type="match status" value="1"/>
</dbReference>
<dbReference type="EMBL" id="JRVC01000020">
    <property type="protein sequence ID" value="KHS43869.1"/>
    <property type="molecule type" value="Genomic_DNA"/>
</dbReference>
<evidence type="ECO:0000256" key="9">
    <source>
        <dbReference type="ARBA" id="ARBA00023136"/>
    </source>
</evidence>
<proteinExistence type="inferred from homology"/>
<organism evidence="16 17">
    <name type="scientific">Novosphingobium subterraneum</name>
    <dbReference type="NCBI Taxonomy" id="48936"/>
    <lineage>
        <taxon>Bacteria</taxon>
        <taxon>Pseudomonadati</taxon>
        <taxon>Pseudomonadota</taxon>
        <taxon>Alphaproteobacteria</taxon>
        <taxon>Sphingomonadales</taxon>
        <taxon>Sphingomonadaceae</taxon>
        <taxon>Novosphingobium</taxon>
    </lineage>
</organism>
<evidence type="ECO:0000256" key="11">
    <source>
        <dbReference type="PROSITE-ProRule" id="PRU01360"/>
    </source>
</evidence>
<dbReference type="InterPro" id="IPR012910">
    <property type="entry name" value="Plug_dom"/>
</dbReference>
<keyword evidence="6" id="KW-0408">Iron</keyword>
<dbReference type="InterPro" id="IPR039426">
    <property type="entry name" value="TonB-dep_rcpt-like"/>
</dbReference>
<keyword evidence="17" id="KW-1185">Reference proteome</keyword>
<dbReference type="Proteomes" id="UP000031338">
    <property type="component" value="Unassembled WGS sequence"/>
</dbReference>
<evidence type="ECO:0000256" key="3">
    <source>
        <dbReference type="ARBA" id="ARBA00022452"/>
    </source>
</evidence>
<dbReference type="PANTHER" id="PTHR32552:SF81">
    <property type="entry name" value="TONB-DEPENDENT OUTER MEMBRANE RECEPTOR"/>
    <property type="match status" value="1"/>
</dbReference>
<dbReference type="PATRIC" id="fig|48936.3.peg.3517"/>
<keyword evidence="16" id="KW-0675">Receptor</keyword>
<evidence type="ECO:0000256" key="2">
    <source>
        <dbReference type="ARBA" id="ARBA00022448"/>
    </source>
</evidence>
<dbReference type="AlphaFoldDB" id="A0A0B8ZCA7"/>
<evidence type="ECO:0000256" key="8">
    <source>
        <dbReference type="ARBA" id="ARBA00023077"/>
    </source>
</evidence>
<evidence type="ECO:0000256" key="7">
    <source>
        <dbReference type="ARBA" id="ARBA00023065"/>
    </source>
</evidence>
<evidence type="ECO:0000256" key="4">
    <source>
        <dbReference type="ARBA" id="ARBA00022496"/>
    </source>
</evidence>
<evidence type="ECO:0000256" key="10">
    <source>
        <dbReference type="ARBA" id="ARBA00023237"/>
    </source>
</evidence>
<dbReference type="SUPFAM" id="SSF56935">
    <property type="entry name" value="Porins"/>
    <property type="match status" value="1"/>
</dbReference>
<feature type="domain" description="TonB-dependent receptor-like beta-barrel" evidence="14">
    <location>
        <begin position="328"/>
        <end position="770"/>
    </location>
</feature>
<feature type="chain" id="PRO_5002126898" evidence="13">
    <location>
        <begin position="23"/>
        <end position="817"/>
    </location>
</feature>
<keyword evidence="8 12" id="KW-0798">TonB box</keyword>
<sequence>MRTIKGILLATCALGVSAPVMAQDAAQEGASAGGLEEIIVTARKREESVQTVPVAVTAISEKTIQQRDITSIEKIAAATPNLNVGRASNGSGAQLTMRGIGSSSTSIGIEQSVAVVVDGAYYGQGRIIQEGFFDLKRVEVLKGPQALFFGKNATAGVISLATNDPGQDREFIARAGYEFRSRQYQGELIASIPLSDTLGVRFAARGSIMDGGYYRNVSVDRTYTTVDIRNLLAGGSGNPIGSVAKPAASRAPGEDEFLGRVTLKYTPTDRLTMTLKGSYNYNQVNNSSWNYVAYNCGLATGVSQLTGYRCGTDFVTHQNNMPADIAKDFPFAKDNGELYNRYRSWAINGAVSYELDNVTISSVTNYNTNNNRWTCACDFQSSNNGTWATENSTWKAFSQELRAQTSFDGPINLMVGGLYQKTKRDFAQYVMFAGLRDDTASAANRFVASSKTSFTDGETAALFGQVTWKLIDTLELAGGVRYTHETKDSFFTQPYNNLGVQGIFRDQNDPDGLGEVTAKQVFDDWSPEVTLTWKPQDGILVYGAYKTAYKSGGFSNGGINSKFSSDPLADLTFNPEKARGFEAGIKTTLADNQLRLNLVAFTYAYNDLQVDFFNSPIFAFQTLTADARTKGVELEFEYAPRSIDGLNVHGSINYTKARYTDFPSAPCYAGQTPSQGCTLVGGLDARQNLNGAPLSVAPEWTGAFGVGYETAAGEGLKLGFNVDTRYSSSYLASGFGNPFSRQGKYAVLDAGIRFGAEDDNWQIAVIGKNLTNRFYVSGVVDGPSTGGGTGTAAGVRADQLGFGNLPRTVQVSVIKRF</sequence>
<dbReference type="STRING" id="48936.NJ75_03489"/>
<gene>
    <name evidence="16" type="ORF">NJ75_03489</name>
</gene>
<keyword evidence="5 11" id="KW-0812">Transmembrane</keyword>
<evidence type="ECO:0000313" key="16">
    <source>
        <dbReference type="EMBL" id="KHS43869.1"/>
    </source>
</evidence>
<reference evidence="16 17" key="1">
    <citation type="submission" date="2014-10" db="EMBL/GenBank/DDBJ databases">
        <title>Draft genome sequence of Novosphingobium subterraneum DSM 12447.</title>
        <authorList>
            <person name="Gan H.M."/>
            <person name="Gan H.Y."/>
            <person name="Savka M.A."/>
        </authorList>
    </citation>
    <scope>NUCLEOTIDE SEQUENCE [LARGE SCALE GENOMIC DNA]</scope>
    <source>
        <strain evidence="16 17">DSM 12447</strain>
    </source>
</reference>
<name>A0A0B8ZCA7_9SPHN</name>
<evidence type="ECO:0000256" key="13">
    <source>
        <dbReference type="SAM" id="SignalP"/>
    </source>
</evidence>
<comment type="caution">
    <text evidence="16">The sequence shown here is derived from an EMBL/GenBank/DDBJ whole genome shotgun (WGS) entry which is preliminary data.</text>
</comment>
<dbReference type="GO" id="GO:0006826">
    <property type="term" value="P:iron ion transport"/>
    <property type="evidence" value="ECO:0007669"/>
    <property type="project" value="UniProtKB-KW"/>
</dbReference>
<dbReference type="Pfam" id="PF00593">
    <property type="entry name" value="TonB_dep_Rec_b-barrel"/>
    <property type="match status" value="1"/>
</dbReference>
<comment type="similarity">
    <text evidence="11 12">Belongs to the TonB-dependent receptor family.</text>
</comment>
<keyword evidence="10 11" id="KW-0998">Cell outer membrane</keyword>
<protein>
    <submittedName>
        <fullName evidence="16">TonB-dependent receptor</fullName>
    </submittedName>
</protein>
<accession>A0A0B8ZCA7</accession>
<keyword evidence="3 11" id="KW-1134">Transmembrane beta strand</keyword>
<keyword evidence="13" id="KW-0732">Signal</keyword>
<evidence type="ECO:0000259" key="14">
    <source>
        <dbReference type="Pfam" id="PF00593"/>
    </source>
</evidence>
<dbReference type="InterPro" id="IPR000531">
    <property type="entry name" value="Beta-barrel_TonB"/>
</dbReference>
<dbReference type="Gene3D" id="2.40.170.20">
    <property type="entry name" value="TonB-dependent receptor, beta-barrel domain"/>
    <property type="match status" value="1"/>
</dbReference>
<evidence type="ECO:0000256" key="12">
    <source>
        <dbReference type="RuleBase" id="RU003357"/>
    </source>
</evidence>
<keyword evidence="4" id="KW-0410">Iron transport</keyword>
<evidence type="ECO:0000256" key="6">
    <source>
        <dbReference type="ARBA" id="ARBA00023004"/>
    </source>
</evidence>
<keyword evidence="9 11" id="KW-0472">Membrane</keyword>
<dbReference type="GO" id="GO:0009279">
    <property type="term" value="C:cell outer membrane"/>
    <property type="evidence" value="ECO:0007669"/>
    <property type="project" value="UniProtKB-SubCell"/>
</dbReference>
<evidence type="ECO:0000259" key="15">
    <source>
        <dbReference type="Pfam" id="PF07715"/>
    </source>
</evidence>
<evidence type="ECO:0000313" key="17">
    <source>
        <dbReference type="Proteomes" id="UP000031338"/>
    </source>
</evidence>
<feature type="signal peptide" evidence="13">
    <location>
        <begin position="1"/>
        <end position="22"/>
    </location>
</feature>
<feature type="domain" description="TonB-dependent receptor plug" evidence="15">
    <location>
        <begin position="49"/>
        <end position="157"/>
    </location>
</feature>
<evidence type="ECO:0000256" key="5">
    <source>
        <dbReference type="ARBA" id="ARBA00022692"/>
    </source>
</evidence>
<comment type="subcellular location">
    <subcellularLocation>
        <location evidence="1 11">Cell outer membrane</location>
        <topology evidence="1 11">Multi-pass membrane protein</topology>
    </subcellularLocation>
</comment>
<evidence type="ECO:0000256" key="1">
    <source>
        <dbReference type="ARBA" id="ARBA00004571"/>
    </source>
</evidence>
<dbReference type="Pfam" id="PF07715">
    <property type="entry name" value="Plug"/>
    <property type="match status" value="1"/>
</dbReference>
<dbReference type="InterPro" id="IPR036942">
    <property type="entry name" value="Beta-barrel_TonB_sf"/>
</dbReference>
<dbReference type="PROSITE" id="PS52016">
    <property type="entry name" value="TONB_DEPENDENT_REC_3"/>
    <property type="match status" value="1"/>
</dbReference>
<keyword evidence="2 11" id="KW-0813">Transport</keyword>
<keyword evidence="7" id="KW-0406">Ion transport</keyword>
<dbReference type="RefSeq" id="WP_039336740.1">
    <property type="nucleotide sequence ID" value="NZ_JRVC01000020.1"/>
</dbReference>